<dbReference type="Proteomes" id="UP000288178">
    <property type="component" value="Unassembled WGS sequence"/>
</dbReference>
<evidence type="ECO:0000259" key="2">
    <source>
        <dbReference type="PROSITE" id="PS51352"/>
    </source>
</evidence>
<dbReference type="Pfam" id="PF08534">
    <property type="entry name" value="Redoxin"/>
    <property type="match status" value="1"/>
</dbReference>
<keyword evidence="1" id="KW-0732">Signal</keyword>
<dbReference type="Gene3D" id="3.40.30.10">
    <property type="entry name" value="Glutaredoxin"/>
    <property type="match status" value="1"/>
</dbReference>
<dbReference type="InterPro" id="IPR036249">
    <property type="entry name" value="Thioredoxin-like_sf"/>
</dbReference>
<dbReference type="PANTHER" id="PTHR42852">
    <property type="entry name" value="THIOL:DISULFIDE INTERCHANGE PROTEIN DSBE"/>
    <property type="match status" value="1"/>
</dbReference>
<dbReference type="AlphaFoldDB" id="A0A3S2U3W9"/>
<dbReference type="PANTHER" id="PTHR42852:SF17">
    <property type="entry name" value="THIOREDOXIN-LIKE PROTEIN HI_1115"/>
    <property type="match status" value="1"/>
</dbReference>
<dbReference type="PROSITE" id="PS51352">
    <property type="entry name" value="THIOREDOXIN_2"/>
    <property type="match status" value="1"/>
</dbReference>
<dbReference type="InterPro" id="IPR013766">
    <property type="entry name" value="Thioredoxin_domain"/>
</dbReference>
<dbReference type="PROSITE" id="PS51257">
    <property type="entry name" value="PROKAR_LIPOPROTEIN"/>
    <property type="match status" value="1"/>
</dbReference>
<reference evidence="3 4" key="1">
    <citation type="submission" date="2019-01" db="EMBL/GenBank/DDBJ databases">
        <authorList>
            <person name="Chen W.-M."/>
        </authorList>
    </citation>
    <scope>NUCLEOTIDE SEQUENCE [LARGE SCALE GENOMIC DNA]</scope>
    <source>
        <strain evidence="3 4">ICH-3</strain>
    </source>
</reference>
<evidence type="ECO:0000313" key="4">
    <source>
        <dbReference type="Proteomes" id="UP000288178"/>
    </source>
</evidence>
<protein>
    <submittedName>
        <fullName evidence="3">TlpA family protein disulfide reductase</fullName>
    </submittedName>
</protein>
<keyword evidence="4" id="KW-1185">Reference proteome</keyword>
<sequence length="159" mass="17097">MRRRSLLLASAGMACAGGASAIARGDIVAWPDGVTLLDGNPWAPKPGHAQIIVRWATWCGFCRRHNTHLNALVRSLPADAPLQVLGVAGDRDAEAVRRHMDREGFAFPVTLDQAGFATLSAARRVIPLTITVDRQGRLREIIPGEMAEADVMALAALVR</sequence>
<dbReference type="SUPFAM" id="SSF52833">
    <property type="entry name" value="Thioredoxin-like"/>
    <property type="match status" value="1"/>
</dbReference>
<evidence type="ECO:0000313" key="3">
    <source>
        <dbReference type="EMBL" id="RVT52441.1"/>
    </source>
</evidence>
<accession>A0A3S2U3W9</accession>
<name>A0A3S2U3W9_9BURK</name>
<comment type="caution">
    <text evidence="3">The sequence shown here is derived from an EMBL/GenBank/DDBJ whole genome shotgun (WGS) entry which is preliminary data.</text>
</comment>
<feature type="signal peptide" evidence="1">
    <location>
        <begin position="1"/>
        <end position="21"/>
    </location>
</feature>
<feature type="domain" description="Thioredoxin" evidence="2">
    <location>
        <begin position="22"/>
        <end position="159"/>
    </location>
</feature>
<dbReference type="CDD" id="cd02966">
    <property type="entry name" value="TlpA_like_family"/>
    <property type="match status" value="1"/>
</dbReference>
<dbReference type="InterPro" id="IPR013740">
    <property type="entry name" value="Redoxin"/>
</dbReference>
<proteinExistence type="predicted"/>
<feature type="chain" id="PRO_5018582363" evidence="1">
    <location>
        <begin position="22"/>
        <end position="159"/>
    </location>
</feature>
<dbReference type="GO" id="GO:0016491">
    <property type="term" value="F:oxidoreductase activity"/>
    <property type="evidence" value="ECO:0007669"/>
    <property type="project" value="InterPro"/>
</dbReference>
<evidence type="ECO:0000256" key="1">
    <source>
        <dbReference type="SAM" id="SignalP"/>
    </source>
</evidence>
<organism evidence="3 4">
    <name type="scientific">Rubrivivax albus</name>
    <dbReference type="NCBI Taxonomy" id="2499835"/>
    <lineage>
        <taxon>Bacteria</taxon>
        <taxon>Pseudomonadati</taxon>
        <taxon>Pseudomonadota</taxon>
        <taxon>Betaproteobacteria</taxon>
        <taxon>Burkholderiales</taxon>
        <taxon>Sphaerotilaceae</taxon>
        <taxon>Rubrivivax</taxon>
    </lineage>
</organism>
<gene>
    <name evidence="3" type="ORF">ENE75_08360</name>
</gene>
<dbReference type="InterPro" id="IPR050553">
    <property type="entry name" value="Thioredoxin_ResA/DsbE_sf"/>
</dbReference>
<dbReference type="EMBL" id="SACT01000002">
    <property type="protein sequence ID" value="RVT52441.1"/>
    <property type="molecule type" value="Genomic_DNA"/>
</dbReference>